<dbReference type="RefSeq" id="WP_011179760.1">
    <property type="nucleotide sequence ID" value="NC_005955.1"/>
</dbReference>
<dbReference type="eggNOG" id="ENOG5033G7Y">
    <property type="taxonomic scope" value="Bacteria"/>
</dbReference>
<feature type="region of interest" description="Disordered" evidence="1">
    <location>
        <begin position="1"/>
        <end position="26"/>
    </location>
</feature>
<gene>
    <name evidence="3" type="ordered locus">BQ11050</name>
</gene>
<dbReference type="Proteomes" id="UP000000597">
    <property type="component" value="Chromosome"/>
</dbReference>
<keyword evidence="2" id="KW-0812">Transmembrane</keyword>
<organism evidence="3 4">
    <name type="scientific">Bartonella quintana (strain Toulouse)</name>
    <name type="common">Rochalimaea quintana</name>
    <dbReference type="NCBI Taxonomy" id="283165"/>
    <lineage>
        <taxon>Bacteria</taxon>
        <taxon>Pseudomonadati</taxon>
        <taxon>Pseudomonadota</taxon>
        <taxon>Alphaproteobacteria</taxon>
        <taxon>Hyphomicrobiales</taxon>
        <taxon>Bartonellaceae</taxon>
        <taxon>Bartonella</taxon>
    </lineage>
</organism>
<name>A0A0H3LWI5_BARQU</name>
<dbReference type="HOGENOM" id="CLU_145237_0_0_5"/>
<keyword evidence="2" id="KW-0472">Membrane</keyword>
<evidence type="ECO:0000256" key="2">
    <source>
        <dbReference type="SAM" id="Phobius"/>
    </source>
</evidence>
<proteinExistence type="predicted"/>
<dbReference type="KEGG" id="bqu:BQ11050"/>
<evidence type="ECO:0000313" key="3">
    <source>
        <dbReference type="EMBL" id="CAF26566.1"/>
    </source>
</evidence>
<protein>
    <submittedName>
        <fullName evidence="3">Uncharacterized protein</fullName>
    </submittedName>
</protein>
<evidence type="ECO:0000313" key="4">
    <source>
        <dbReference type="Proteomes" id="UP000000597"/>
    </source>
</evidence>
<dbReference type="EMBL" id="BX897700">
    <property type="protein sequence ID" value="CAF26566.1"/>
    <property type="molecule type" value="Genomic_DNA"/>
</dbReference>
<feature type="transmembrane region" description="Helical" evidence="2">
    <location>
        <begin position="41"/>
        <end position="62"/>
    </location>
</feature>
<reference evidence="3 4" key="1">
    <citation type="journal article" date="2004" name="Proc. Natl. Acad. Sci. U.S.A.">
        <title>The louse-borne human pathogen Bartonella quintana is a genomic derivative of the zoonotic agent Bartonella henselae.</title>
        <authorList>
            <person name="Alsmark U.C.M."/>
            <person name="Frank A.C."/>
            <person name="Karlberg E.O."/>
            <person name="Legault B.-A."/>
            <person name="Ardell D.H."/>
            <person name="Canbaeck B."/>
            <person name="Eriksson A.-S."/>
            <person name="Naeslund A.K."/>
            <person name="Handley S.A."/>
            <person name="Huvet M."/>
            <person name="La Scola B."/>
            <person name="Holmberg M."/>
            <person name="Andersson S.G.E."/>
        </authorList>
    </citation>
    <scope>NUCLEOTIDE SEQUENCE [LARGE SCALE GENOMIC DNA]</scope>
    <source>
        <strain evidence="3 4">Toulouse</strain>
    </source>
</reference>
<evidence type="ECO:0000256" key="1">
    <source>
        <dbReference type="SAM" id="MobiDB-lite"/>
    </source>
</evidence>
<dbReference type="AlphaFoldDB" id="A0A0H3LWI5"/>
<sequence>MVNNKQIHTLKDHHTEQDAPLPQDFPLDPAAERVRKKLMRFMIISISITLILTFTVLSLAVYKIIATGSAPKQTASFSSHSKNLEVAHHTLSLPEGTQILSHSLSEHNIVLKILTPDGKTKFMIYNYHTGAPIAILCVETPKEKSTTPPH</sequence>
<keyword evidence="2" id="KW-1133">Transmembrane helix</keyword>
<dbReference type="OrthoDB" id="7869382at2"/>
<accession>A0A0H3LWI5</accession>